<dbReference type="InterPro" id="IPR029056">
    <property type="entry name" value="Ribokinase-like"/>
</dbReference>
<evidence type="ECO:0000256" key="3">
    <source>
        <dbReference type="ARBA" id="ARBA00022777"/>
    </source>
</evidence>
<dbReference type="Proteomes" id="UP000035067">
    <property type="component" value="Unassembled WGS sequence"/>
</dbReference>
<protein>
    <submittedName>
        <fullName evidence="5">Carbohydrate kinase</fullName>
    </submittedName>
</protein>
<organism evidence="5 6">
    <name type="scientific">Candidatus Synechococcus spongiarum SP3</name>
    <dbReference type="NCBI Taxonomy" id="1604020"/>
    <lineage>
        <taxon>Bacteria</taxon>
        <taxon>Bacillati</taxon>
        <taxon>Cyanobacteriota</taxon>
        <taxon>Cyanophyceae</taxon>
        <taxon>Synechococcales</taxon>
        <taxon>Synechococcaceae</taxon>
        <taxon>Synechococcus</taxon>
    </lineage>
</organism>
<dbReference type="Pfam" id="PF00294">
    <property type="entry name" value="PfkB"/>
    <property type="match status" value="1"/>
</dbReference>
<sequence length="341" mass="36101">MAAGRPDKRHDVVAIGHAVVDVLVQVYEEVLQRHGLPKGGMTLLDQARAEALYNSLEPELETSGGSAANTVAGLASLGSSAGFIGRVRDDQLGRIFRHDITAVGVTYLTPPSPGGAATGRCLVLITPDAERTMATDLGCARDLGEDDLDPQLIRQARVLYLEGYLFDDPGAKTAFRRAAAMARQAGGLVALSLSDELCVERHRDDLRAMVTEHVDILFANAAEITALLPVDTFADAVEYLRQRPLVAALTRGAQGSVVLGDGLVHTVPPHPPTGVVDTTGAGDLYAAGFLHGVTRHLSLEDCGRIGSLAAAEAISHLGPRPAVALRHRLRKELPRLALAPH</sequence>
<dbReference type="AlphaFoldDB" id="A0A0G2IVC8"/>
<keyword evidence="3 5" id="KW-0418">Kinase</keyword>
<dbReference type="Gene3D" id="3.30.1110.10">
    <property type="match status" value="1"/>
</dbReference>
<dbReference type="PROSITE" id="PS00584">
    <property type="entry name" value="PFKB_KINASES_2"/>
    <property type="match status" value="1"/>
</dbReference>
<dbReference type="InterPro" id="IPR002173">
    <property type="entry name" value="Carboh/pur_kinase_PfkB_CS"/>
</dbReference>
<evidence type="ECO:0000313" key="5">
    <source>
        <dbReference type="EMBL" id="KKZ10165.1"/>
    </source>
</evidence>
<dbReference type="PANTHER" id="PTHR43320">
    <property type="entry name" value="SUGAR KINASE"/>
    <property type="match status" value="1"/>
</dbReference>
<keyword evidence="2" id="KW-0808">Transferase</keyword>
<dbReference type="InterPro" id="IPR011611">
    <property type="entry name" value="PfkB_dom"/>
</dbReference>
<feature type="domain" description="Carbohydrate kinase PfkB" evidence="4">
    <location>
        <begin position="62"/>
        <end position="320"/>
    </location>
</feature>
<dbReference type="GO" id="GO:0016301">
    <property type="term" value="F:kinase activity"/>
    <property type="evidence" value="ECO:0007669"/>
    <property type="project" value="UniProtKB-KW"/>
</dbReference>
<evidence type="ECO:0000256" key="1">
    <source>
        <dbReference type="ARBA" id="ARBA00010688"/>
    </source>
</evidence>
<dbReference type="PATRIC" id="fig|1604020.3.peg.1659"/>
<proteinExistence type="inferred from homology"/>
<dbReference type="PANTHER" id="PTHR43320:SF3">
    <property type="entry name" value="CARBOHYDRATE KINASE PFKB DOMAIN-CONTAINING PROTEIN"/>
    <property type="match status" value="1"/>
</dbReference>
<evidence type="ECO:0000256" key="2">
    <source>
        <dbReference type="ARBA" id="ARBA00022679"/>
    </source>
</evidence>
<dbReference type="EMBL" id="JXQG01000115">
    <property type="protein sequence ID" value="KKZ10165.1"/>
    <property type="molecule type" value="Genomic_DNA"/>
</dbReference>
<dbReference type="Gene3D" id="3.40.1190.20">
    <property type="match status" value="1"/>
</dbReference>
<dbReference type="CDD" id="cd01168">
    <property type="entry name" value="adenosine_kinase"/>
    <property type="match status" value="1"/>
</dbReference>
<comment type="caution">
    <text evidence="5">The sequence shown here is derived from an EMBL/GenBank/DDBJ whole genome shotgun (WGS) entry which is preliminary data.</text>
</comment>
<accession>A0A0G2IVC8</accession>
<evidence type="ECO:0000259" key="4">
    <source>
        <dbReference type="Pfam" id="PF00294"/>
    </source>
</evidence>
<dbReference type="InterPro" id="IPR052700">
    <property type="entry name" value="Carb_kinase_PfkB-like"/>
</dbReference>
<gene>
    <name evidence="5" type="ORF">TE42_10685</name>
</gene>
<evidence type="ECO:0000313" key="6">
    <source>
        <dbReference type="Proteomes" id="UP000035067"/>
    </source>
</evidence>
<dbReference type="SUPFAM" id="SSF53613">
    <property type="entry name" value="Ribokinase-like"/>
    <property type="match status" value="1"/>
</dbReference>
<name>A0A0G2IVC8_9SYNE</name>
<comment type="similarity">
    <text evidence="1">Belongs to the carbohydrate kinase PfkB family.</text>
</comment>
<reference evidence="5 6" key="1">
    <citation type="submission" date="2015-01" db="EMBL/GenBank/DDBJ databases">
        <title>Lifestyle Evolution in Cyanobacterial Symbionts of Sponges.</title>
        <authorList>
            <person name="Burgsdorf I."/>
            <person name="Slaby B.M."/>
            <person name="Handley K.M."/>
            <person name="Haber M."/>
            <person name="Blom J."/>
            <person name="Marshall C.W."/>
            <person name="Gilbert J.A."/>
            <person name="Hentschel U."/>
            <person name="Steindler L."/>
        </authorList>
    </citation>
    <scope>NUCLEOTIDE SEQUENCE [LARGE SCALE GENOMIC DNA]</scope>
    <source>
        <strain evidence="5">SP3</strain>
    </source>
</reference>